<gene>
    <name evidence="8" type="ORF">O4H49_19170</name>
</gene>
<keyword evidence="5 7" id="KW-1133">Transmembrane helix</keyword>
<organism evidence="8 9">
    <name type="scientific">Kiloniella laminariae</name>
    <dbReference type="NCBI Taxonomy" id="454162"/>
    <lineage>
        <taxon>Bacteria</taxon>
        <taxon>Pseudomonadati</taxon>
        <taxon>Pseudomonadota</taxon>
        <taxon>Alphaproteobacteria</taxon>
        <taxon>Rhodospirillales</taxon>
        <taxon>Kiloniellaceae</taxon>
        <taxon>Kiloniella</taxon>
    </lineage>
</organism>
<comment type="caution">
    <text evidence="8">The sequence shown here is derived from an EMBL/GenBank/DDBJ whole genome shotgun (WGS) entry which is preliminary data.</text>
</comment>
<evidence type="ECO:0000256" key="3">
    <source>
        <dbReference type="ARBA" id="ARBA00022475"/>
    </source>
</evidence>
<dbReference type="InterPro" id="IPR002771">
    <property type="entry name" value="Multi_antbiot-R_MarC"/>
</dbReference>
<comment type="subcellular location">
    <subcellularLocation>
        <location evidence="1 7">Cell membrane</location>
        <topology evidence="1 7">Multi-pass membrane protein</topology>
    </subcellularLocation>
</comment>
<proteinExistence type="inferred from homology"/>
<dbReference type="RefSeq" id="WP_269425057.1">
    <property type="nucleotide sequence ID" value="NZ_JAPWGY010000012.1"/>
</dbReference>
<dbReference type="PANTHER" id="PTHR33508">
    <property type="entry name" value="UPF0056 MEMBRANE PROTEIN YHCE"/>
    <property type="match status" value="1"/>
</dbReference>
<comment type="similarity">
    <text evidence="2 7">Belongs to the UPF0056 (MarC) family.</text>
</comment>
<keyword evidence="6 7" id="KW-0472">Membrane</keyword>
<sequence>MTPALFDIALTAFVTLFVIIDPLGLLPIFIGLTQGSSAAHKRRMALKGTLIGGCILVFFALFGDRFLDLLGVSLSAFRISGGIMLFIIALEMVFDKRTQRREHNAGELKGAKKTHEDISVFPLAIPLISGPGAIASVMLLMSANKNDVLAQGVVFAVLAGVLSLCLILFFLAGRLEQFIGDTITHVISRVLGIVLAALAVQYILDGLKIGLLG</sequence>
<dbReference type="EMBL" id="JAPWGY010000012">
    <property type="protein sequence ID" value="MCZ4282915.1"/>
    <property type="molecule type" value="Genomic_DNA"/>
</dbReference>
<evidence type="ECO:0000256" key="5">
    <source>
        <dbReference type="ARBA" id="ARBA00022989"/>
    </source>
</evidence>
<feature type="transmembrane region" description="Helical" evidence="7">
    <location>
        <begin position="118"/>
        <end position="142"/>
    </location>
</feature>
<feature type="transmembrane region" description="Helical" evidence="7">
    <location>
        <begin position="183"/>
        <end position="204"/>
    </location>
</feature>
<accession>A0ABT4LPU8</accession>
<feature type="transmembrane region" description="Helical" evidence="7">
    <location>
        <begin position="148"/>
        <end position="171"/>
    </location>
</feature>
<feature type="transmembrane region" description="Helical" evidence="7">
    <location>
        <begin position="44"/>
        <end position="63"/>
    </location>
</feature>
<keyword evidence="3" id="KW-1003">Cell membrane</keyword>
<evidence type="ECO:0000256" key="2">
    <source>
        <dbReference type="ARBA" id="ARBA00009784"/>
    </source>
</evidence>
<dbReference type="Pfam" id="PF01914">
    <property type="entry name" value="MarC"/>
    <property type="match status" value="1"/>
</dbReference>
<dbReference type="Proteomes" id="UP001069802">
    <property type="component" value="Unassembled WGS sequence"/>
</dbReference>
<dbReference type="PANTHER" id="PTHR33508:SF1">
    <property type="entry name" value="UPF0056 MEMBRANE PROTEIN YHCE"/>
    <property type="match status" value="1"/>
</dbReference>
<evidence type="ECO:0000256" key="6">
    <source>
        <dbReference type="ARBA" id="ARBA00023136"/>
    </source>
</evidence>
<evidence type="ECO:0000256" key="4">
    <source>
        <dbReference type="ARBA" id="ARBA00022692"/>
    </source>
</evidence>
<dbReference type="NCBIfam" id="TIGR00427">
    <property type="entry name" value="NAAT family transporter"/>
    <property type="match status" value="1"/>
</dbReference>
<evidence type="ECO:0000256" key="7">
    <source>
        <dbReference type="RuleBase" id="RU362048"/>
    </source>
</evidence>
<keyword evidence="9" id="KW-1185">Reference proteome</keyword>
<protein>
    <recommendedName>
        <fullName evidence="7">UPF0056 membrane protein</fullName>
    </recommendedName>
</protein>
<keyword evidence="4 7" id="KW-0812">Transmembrane</keyword>
<feature type="transmembrane region" description="Helical" evidence="7">
    <location>
        <begin position="75"/>
        <end position="94"/>
    </location>
</feature>
<name>A0ABT4LPU8_9PROT</name>
<feature type="transmembrane region" description="Helical" evidence="7">
    <location>
        <begin position="12"/>
        <end position="32"/>
    </location>
</feature>
<reference evidence="8" key="1">
    <citation type="submission" date="2022-12" db="EMBL/GenBank/DDBJ databases">
        <title>Bacterial isolates from different developmental stages of Nematostella vectensis.</title>
        <authorList>
            <person name="Fraune S."/>
        </authorList>
    </citation>
    <scope>NUCLEOTIDE SEQUENCE</scope>
    <source>
        <strain evidence="8">G21630-S1</strain>
    </source>
</reference>
<evidence type="ECO:0000313" key="8">
    <source>
        <dbReference type="EMBL" id="MCZ4282915.1"/>
    </source>
</evidence>
<evidence type="ECO:0000313" key="9">
    <source>
        <dbReference type="Proteomes" id="UP001069802"/>
    </source>
</evidence>
<evidence type="ECO:0000256" key="1">
    <source>
        <dbReference type="ARBA" id="ARBA00004651"/>
    </source>
</evidence>